<dbReference type="Pfam" id="PF13144">
    <property type="entry name" value="ChapFlgA"/>
    <property type="match status" value="1"/>
</dbReference>
<dbReference type="Proteomes" id="UP001179121">
    <property type="component" value="Chromosome"/>
</dbReference>
<dbReference type="CDD" id="cd11614">
    <property type="entry name" value="SAF_CpaB_FlgA_like"/>
    <property type="match status" value="1"/>
</dbReference>
<evidence type="ECO:0000313" key="4">
    <source>
        <dbReference type="Proteomes" id="UP001179121"/>
    </source>
</evidence>
<sequence length="276" mass="29242">MTMLHDDHFRPIVLLMGAFLLICPSFGTVSASAGSGLTAAPKATSDHADKTNVGKASQGAKQSVQQVTVDQLRKAIVAHLEARFGSRVGEVEAEILDPSEPVLRPAGPLKLEVINAGGADTAGRRRFRIVPVVAGQETESLDVIADVSLYADVVAPTRMLKPEELIEPDDVGIVRVKVNGVPHHFLVNPDEAVGKSPGKVLQPQMPIRGSSLVKPFTVRKGDRVTIEARRGGLSIQATGITKAAAQLGQYVTVTNQDSGKDVRGRVAGPGLVRVEF</sequence>
<dbReference type="Gene3D" id="3.90.1210.10">
    <property type="entry name" value="Antifreeze-like/N-acetylneuraminic acid synthase C-terminal domain"/>
    <property type="match status" value="1"/>
</dbReference>
<name>A0AA86N1M3_9BACT</name>
<dbReference type="InterPro" id="IPR017585">
    <property type="entry name" value="SAF_FlgA"/>
</dbReference>
<protein>
    <submittedName>
        <fullName evidence="3">Flagellar basal body P-ring formation protein FlgA</fullName>
    </submittedName>
</protein>
<dbReference type="PANTHER" id="PTHR36307:SF1">
    <property type="entry name" value="FLAGELLA BASAL BODY P-RING FORMATION PROTEIN FLGA"/>
    <property type="match status" value="1"/>
</dbReference>
<keyword evidence="3" id="KW-0282">Flagellum</keyword>
<dbReference type="GO" id="GO:0044780">
    <property type="term" value="P:bacterial-type flagellum assembly"/>
    <property type="evidence" value="ECO:0007669"/>
    <property type="project" value="InterPro"/>
</dbReference>
<dbReference type="AlphaFoldDB" id="A0AA86N1M3"/>
<dbReference type="InterPro" id="IPR039246">
    <property type="entry name" value="Flagellar_FlgA"/>
</dbReference>
<dbReference type="Gene3D" id="2.30.30.760">
    <property type="match status" value="1"/>
</dbReference>
<dbReference type="KEGG" id="nti:DNFV4_03429"/>
<feature type="domain" description="Flagella basal body P-ring formation protein FlgA SAF" evidence="2">
    <location>
        <begin position="152"/>
        <end position="274"/>
    </location>
</feature>
<reference evidence="3" key="1">
    <citation type="submission" date="2022-10" db="EMBL/GenBank/DDBJ databases">
        <authorList>
            <person name="Koch H."/>
        </authorList>
    </citation>
    <scope>NUCLEOTIDE SEQUENCE</scope>
    <source>
        <strain evidence="3">DNF</strain>
    </source>
</reference>
<evidence type="ECO:0000256" key="1">
    <source>
        <dbReference type="SAM" id="MobiDB-lite"/>
    </source>
</evidence>
<dbReference type="PANTHER" id="PTHR36307">
    <property type="entry name" value="FLAGELLA BASAL BODY P-RING FORMATION PROTEIN FLGA"/>
    <property type="match status" value="1"/>
</dbReference>
<dbReference type="EMBL" id="OX365700">
    <property type="protein sequence ID" value="CAI4032999.1"/>
    <property type="molecule type" value="Genomic_DNA"/>
</dbReference>
<gene>
    <name evidence="3" type="ORF">DNFV4_03429</name>
</gene>
<evidence type="ECO:0000259" key="2">
    <source>
        <dbReference type="Pfam" id="PF13144"/>
    </source>
</evidence>
<keyword evidence="4" id="KW-1185">Reference proteome</keyword>
<dbReference type="NCBIfam" id="TIGR03170">
    <property type="entry name" value="flgA_cterm"/>
    <property type="match status" value="1"/>
</dbReference>
<proteinExistence type="predicted"/>
<organism evidence="3 4">
    <name type="scientific">Nitrospira tepida</name>
    <dbReference type="NCBI Taxonomy" id="2973512"/>
    <lineage>
        <taxon>Bacteria</taxon>
        <taxon>Pseudomonadati</taxon>
        <taxon>Nitrospirota</taxon>
        <taxon>Nitrospiria</taxon>
        <taxon>Nitrospirales</taxon>
        <taxon>Nitrospiraceae</taxon>
        <taxon>Nitrospira</taxon>
    </lineage>
</organism>
<keyword evidence="3" id="KW-0966">Cell projection</keyword>
<evidence type="ECO:0000313" key="3">
    <source>
        <dbReference type="EMBL" id="CAI4032999.1"/>
    </source>
</evidence>
<feature type="region of interest" description="Disordered" evidence="1">
    <location>
        <begin position="37"/>
        <end position="60"/>
    </location>
</feature>
<accession>A0AA86N1M3</accession>
<keyword evidence="3" id="KW-0969">Cilium</keyword>